<accession>S4TNG7</accession>
<gene>
    <name evidence="2" type="ORF">SP058_00120</name>
</gene>
<dbReference type="OrthoDB" id="21909at10239"/>
<dbReference type="RefSeq" id="YP_008239428.1">
    <property type="nucleotide sequence ID" value="NC_021772.1"/>
</dbReference>
<proteinExistence type="predicted"/>
<dbReference type="Proteomes" id="UP000014990">
    <property type="component" value="Segment"/>
</dbReference>
<evidence type="ECO:0000313" key="2">
    <source>
        <dbReference type="EMBL" id="AGF88139.1"/>
    </source>
</evidence>
<dbReference type="KEGG" id="vg:16275472"/>
<evidence type="ECO:0000256" key="1">
    <source>
        <dbReference type="SAM" id="MobiDB-lite"/>
    </source>
</evidence>
<feature type="compositionally biased region" description="Polar residues" evidence="1">
    <location>
        <begin position="94"/>
        <end position="116"/>
    </location>
</feature>
<evidence type="ECO:0000313" key="3">
    <source>
        <dbReference type="Proteomes" id="UP000014990"/>
    </source>
</evidence>
<dbReference type="EMBL" id="KC139517">
    <property type="protein sequence ID" value="AGF88139.1"/>
    <property type="molecule type" value="Genomic_DNA"/>
</dbReference>
<dbReference type="GeneID" id="16275472"/>
<reference evidence="2 3" key="1">
    <citation type="journal article" date="2013" name="BMC Genomics">
        <title>Genomic characterization provides new insight into Salmonella phage diversity.</title>
        <authorList>
            <person name="Moreno Switt A.I."/>
            <person name="Orsi R.H."/>
            <person name="den Bakker H.C."/>
            <person name="Vongkamjan K."/>
            <person name="Altier C."/>
            <person name="Wiedmann M."/>
        </authorList>
    </citation>
    <scope>NUCLEOTIDE SEQUENCE [LARGE SCALE GENOMIC DNA]</scope>
</reference>
<sequence length="116" mass="13149">MNVKVGYMLGMVFLKDPEQTRVNVVVKGMYYDKIWVMYEHSGKDEILDAADVGFNNPTPGTVPEHSFIAQDASGQWLFWDHEKGFWYECPDPTDMQSTPQEESLSNGESTAGQTIH</sequence>
<protein>
    <submittedName>
        <fullName evidence="2">Uncharacterized protein</fullName>
    </submittedName>
</protein>
<name>S4TNG7_9CAUD</name>
<feature type="region of interest" description="Disordered" evidence="1">
    <location>
        <begin position="90"/>
        <end position="116"/>
    </location>
</feature>
<keyword evidence="3" id="KW-1185">Reference proteome</keyword>
<organism evidence="2 3">
    <name type="scientific">Salmonella phage FSL SP-058</name>
    <dbReference type="NCBI Taxonomy" id="1173761"/>
    <lineage>
        <taxon>Viruses</taxon>
        <taxon>Duplodnaviria</taxon>
        <taxon>Heunggongvirae</taxon>
        <taxon>Uroviricota</taxon>
        <taxon>Caudoviricetes</taxon>
        <taxon>Schitoviridae</taxon>
        <taxon>Humphriesvirinae</taxon>
        <taxon>Ithacavirus</taxon>
        <taxon>Ithacavirus SP058</taxon>
    </lineage>
</organism>